<comment type="subcellular location">
    <subcellularLocation>
        <location evidence="1">Mitochondrion membrane</location>
    </subcellularLocation>
</comment>
<name>A0A1B2RYW3_9CHLO</name>
<dbReference type="GO" id="GO:0045259">
    <property type="term" value="C:proton-transporting ATP synthase complex"/>
    <property type="evidence" value="ECO:0007669"/>
    <property type="project" value="UniProtKB-KW"/>
</dbReference>
<dbReference type="EMBL" id="KX306822">
    <property type="protein sequence ID" value="AOC61517.1"/>
    <property type="molecule type" value="Genomic_DNA"/>
</dbReference>
<keyword evidence="3" id="KW-0138">CF(0)</keyword>
<feature type="transmembrane region" description="Helical" evidence="8">
    <location>
        <begin position="34"/>
        <end position="52"/>
    </location>
</feature>
<keyword evidence="6 9" id="KW-0496">Mitochondrion</keyword>
<gene>
    <name evidence="9" type="primary">atp4</name>
</gene>
<dbReference type="Pfam" id="PF05405">
    <property type="entry name" value="Mt_ATP-synt_B"/>
    <property type="match status" value="1"/>
</dbReference>
<organism evidence="9">
    <name type="scientific">Rhexinema sarcinoideum</name>
    <dbReference type="NCBI Taxonomy" id="43261"/>
    <lineage>
        <taxon>Eukaryota</taxon>
        <taxon>Viridiplantae</taxon>
        <taxon>Chlorophyta</taxon>
        <taxon>core chlorophytes</taxon>
        <taxon>Ulvophyceae</taxon>
        <taxon>OUU clade</taxon>
        <taxon>Ulotrichales</taxon>
        <taxon>Helicodictyaceae</taxon>
        <taxon>Rhexinema</taxon>
    </lineage>
</organism>
<evidence type="ECO:0000256" key="1">
    <source>
        <dbReference type="ARBA" id="ARBA00004325"/>
    </source>
</evidence>
<keyword evidence="8" id="KW-0812">Transmembrane</keyword>
<protein>
    <submittedName>
        <fullName evidence="9">ATP synthase F0 subunit 4</fullName>
    </submittedName>
</protein>
<evidence type="ECO:0000256" key="8">
    <source>
        <dbReference type="SAM" id="Phobius"/>
    </source>
</evidence>
<proteinExistence type="predicted"/>
<dbReference type="GO" id="GO:0015078">
    <property type="term" value="F:proton transmembrane transporter activity"/>
    <property type="evidence" value="ECO:0007669"/>
    <property type="project" value="InterPro"/>
</dbReference>
<evidence type="ECO:0000313" key="9">
    <source>
        <dbReference type="EMBL" id="AOC61517.1"/>
    </source>
</evidence>
<evidence type="ECO:0000256" key="2">
    <source>
        <dbReference type="ARBA" id="ARBA00022448"/>
    </source>
</evidence>
<sequence>MSSLYLHPLTILYFSLGLVTLSGFGILFLNEETILAICFFIFLYLIIVNSDMASQALNEQKEIIRGELLDSLIQGQKNAVIAKLYTLHSKYELSLGLENVFKDCTAKIHKTALVGLGV</sequence>
<keyword evidence="5" id="KW-0406">Ion transport</keyword>
<evidence type="ECO:0000256" key="3">
    <source>
        <dbReference type="ARBA" id="ARBA00022547"/>
    </source>
</evidence>
<evidence type="ECO:0000256" key="5">
    <source>
        <dbReference type="ARBA" id="ARBA00023065"/>
    </source>
</evidence>
<geneLocation type="mitochondrion" evidence="9"/>
<evidence type="ECO:0000256" key="7">
    <source>
        <dbReference type="ARBA" id="ARBA00023136"/>
    </source>
</evidence>
<reference evidence="9" key="1">
    <citation type="journal article" date="2016" name="Genome Biol. Evol.">
        <title>Mitochondrion-to-Chloroplast DNA Transfers and Intragenomic Proliferation of Chloroplast Group II Introns in Gloeotilopsis Green Algae (Ulotrichales, Ulvophyceae).</title>
        <authorList>
            <person name="Turmel M."/>
            <person name="Otis C."/>
            <person name="Lemieux C."/>
        </authorList>
    </citation>
    <scope>NUCLEOTIDE SEQUENCE</scope>
</reference>
<evidence type="ECO:0000256" key="4">
    <source>
        <dbReference type="ARBA" id="ARBA00022781"/>
    </source>
</evidence>
<keyword evidence="7 8" id="KW-0472">Membrane</keyword>
<keyword evidence="2" id="KW-0813">Transport</keyword>
<feature type="transmembrane region" description="Helical" evidence="8">
    <location>
        <begin position="9"/>
        <end position="28"/>
    </location>
</feature>
<keyword evidence="4" id="KW-0375">Hydrogen ion transport</keyword>
<dbReference type="GO" id="GO:0031966">
    <property type="term" value="C:mitochondrial membrane"/>
    <property type="evidence" value="ECO:0007669"/>
    <property type="project" value="UniProtKB-SubCell"/>
</dbReference>
<dbReference type="AlphaFoldDB" id="A0A1B2RYW3"/>
<dbReference type="GO" id="GO:0015986">
    <property type="term" value="P:proton motive force-driven ATP synthesis"/>
    <property type="evidence" value="ECO:0007669"/>
    <property type="project" value="InterPro"/>
</dbReference>
<keyword evidence="8" id="KW-1133">Transmembrane helix</keyword>
<accession>A0A1B2RYW3</accession>
<evidence type="ECO:0000256" key="6">
    <source>
        <dbReference type="ARBA" id="ARBA00023128"/>
    </source>
</evidence>
<dbReference type="InterPro" id="IPR008688">
    <property type="entry name" value="ATP_synth_Bsub_B/MI25"/>
</dbReference>